<dbReference type="InterPro" id="IPR036690">
    <property type="entry name" value="Fdx_antiC-bd_sf"/>
</dbReference>
<dbReference type="PROSITE" id="PS51447">
    <property type="entry name" value="FDX_ACB"/>
    <property type="match status" value="1"/>
</dbReference>
<keyword evidence="12 15" id="KW-0648">Protein biosynthesis</keyword>
<dbReference type="FunFam" id="3.50.40.10:FF:000001">
    <property type="entry name" value="Phenylalanine--tRNA ligase beta subunit"/>
    <property type="match status" value="1"/>
</dbReference>
<dbReference type="InterPro" id="IPR041616">
    <property type="entry name" value="PheRS_beta_core"/>
</dbReference>
<evidence type="ECO:0000256" key="3">
    <source>
        <dbReference type="ARBA" id="ARBA00011209"/>
    </source>
</evidence>
<evidence type="ECO:0000256" key="7">
    <source>
        <dbReference type="ARBA" id="ARBA00022723"/>
    </source>
</evidence>
<organism evidence="20 21">
    <name type="scientific">Pseudomonas fluorescens</name>
    <dbReference type="NCBI Taxonomy" id="294"/>
    <lineage>
        <taxon>Bacteria</taxon>
        <taxon>Pseudomonadati</taxon>
        <taxon>Pseudomonadota</taxon>
        <taxon>Gammaproteobacteria</taxon>
        <taxon>Pseudomonadales</taxon>
        <taxon>Pseudomonadaceae</taxon>
        <taxon>Pseudomonas</taxon>
    </lineage>
</organism>
<sequence>MKFSEQWLRGWVSPQVSRDELVARLSMAGLEVDSVAPVAGAFSGVVVGEVLSTEQHPDADKLRVCQVSNGAETFQVVCGAPNVRPGLKIPFAMIGAELPGDFKIKKAKLRGVESNGMLCSQAELQIGEGNDGLMELAVDAPVGQDIREYLSLDDASIEVDLTPNRGDCLSLAGLAREVGALYATAVTRPVVAPVPGVHDEVRSVEVLAPSACPRYLGRVIRNVDLSKPTPLWMVERLRRADVRSIDAAVDITNYVMLELGQPLHAFDLAEINGGIRVRMAEEGEKLVLLDGQEVSLRSDTLVIADHSRALAIAGVMGGEHSGVSTTTRDVFLESAFFDQIAVAGKARSYGLHTDASHRYERGVDWQLAREAMERATGLLLEITGGEAGPIIETVSEQHLPKIAPVTLRAQRISQMLGMDMDASEVERLLSGLGLGISADGAGQWRVEVPSHRFDISLEVDLIEELARLYGYNRLPVRYPQARLAPQAKAEARSGLPELRRLLVARGYQEAITYSFIDPRQFELFSPGVEPLLLANPISNDMAAMRSSLWPGLVKSLQHNLNRQQDRVRLFESGLRFVGQLDGLKQEPMLAGVVCGSRLPEGWAQGRDGVDFFDVKADVEAVLGFAGALDAFTFVPGKHPALHPGQTARIERDGREVGYVGAIHPELSKTLGLDRPVFVFELILAEVALGKMPKFQELSRFPEVRRDLALLADREVAASAVLDVIRENAGEWLTDLRLFDVYQGKGIDPHRKSLAVGLTWQHPSRTLNDDEVNTATQNILTSLETRLNATLRK</sequence>
<dbReference type="Pfam" id="PF01588">
    <property type="entry name" value="tRNA_bind"/>
    <property type="match status" value="1"/>
</dbReference>
<evidence type="ECO:0000259" key="17">
    <source>
        <dbReference type="PROSITE" id="PS50886"/>
    </source>
</evidence>
<feature type="binding site" evidence="15">
    <location>
        <position position="454"/>
    </location>
    <ligand>
        <name>Mg(2+)</name>
        <dbReference type="ChEBI" id="CHEBI:18420"/>
        <note>shared with alpha subunit</note>
    </ligand>
</feature>
<dbReference type="CDD" id="cd02796">
    <property type="entry name" value="tRNA_bind_bactPheRS"/>
    <property type="match status" value="1"/>
</dbReference>
<evidence type="ECO:0000313" key="20">
    <source>
        <dbReference type="EMBL" id="KIQ59119.1"/>
    </source>
</evidence>
<evidence type="ECO:0000256" key="5">
    <source>
        <dbReference type="ARBA" id="ARBA00022555"/>
    </source>
</evidence>
<dbReference type="PROSITE" id="PS50886">
    <property type="entry name" value="TRBD"/>
    <property type="match status" value="1"/>
</dbReference>
<dbReference type="SUPFAM" id="SSF56037">
    <property type="entry name" value="PheT/TilS domain"/>
    <property type="match status" value="1"/>
</dbReference>
<dbReference type="Gene3D" id="2.40.50.140">
    <property type="entry name" value="Nucleic acid-binding proteins"/>
    <property type="match status" value="1"/>
</dbReference>
<dbReference type="InterPro" id="IPR033714">
    <property type="entry name" value="tRNA_bind_bactPheRS"/>
</dbReference>
<keyword evidence="11 16" id="KW-0694">RNA-binding</keyword>
<evidence type="ECO:0000256" key="9">
    <source>
        <dbReference type="ARBA" id="ARBA00022840"/>
    </source>
</evidence>
<dbReference type="Gene3D" id="3.50.40.10">
    <property type="entry name" value="Phenylalanyl-trna Synthetase, Chain B, domain 3"/>
    <property type="match status" value="1"/>
</dbReference>
<dbReference type="InterPro" id="IPR009061">
    <property type="entry name" value="DNA-bd_dom_put_sf"/>
</dbReference>
<dbReference type="HAMAP" id="MF_00283">
    <property type="entry name" value="Phe_tRNA_synth_beta1"/>
    <property type="match status" value="1"/>
</dbReference>
<comment type="similarity">
    <text evidence="2 15">Belongs to the phenylalanyl-tRNA synthetase beta subunit family. Type 1 subfamily.</text>
</comment>
<dbReference type="PANTHER" id="PTHR10947">
    <property type="entry name" value="PHENYLALANYL-TRNA SYNTHETASE BETA CHAIN AND LEUCINE-RICH REPEAT-CONTAINING PROTEIN 47"/>
    <property type="match status" value="1"/>
</dbReference>
<dbReference type="NCBIfam" id="TIGR00472">
    <property type="entry name" value="pheT_bact"/>
    <property type="match status" value="1"/>
</dbReference>
<dbReference type="EC" id="6.1.1.20" evidence="15"/>
<accession>A0A0D0P9X7</accession>
<evidence type="ECO:0000313" key="21">
    <source>
        <dbReference type="Proteomes" id="UP000032101"/>
    </source>
</evidence>
<evidence type="ECO:0000259" key="18">
    <source>
        <dbReference type="PROSITE" id="PS51447"/>
    </source>
</evidence>
<dbReference type="GO" id="GO:0004826">
    <property type="term" value="F:phenylalanine-tRNA ligase activity"/>
    <property type="evidence" value="ECO:0007669"/>
    <property type="project" value="UniProtKB-UniRule"/>
</dbReference>
<dbReference type="FunFam" id="3.30.930.10:FF:000022">
    <property type="entry name" value="Phenylalanine--tRNA ligase beta subunit"/>
    <property type="match status" value="1"/>
</dbReference>
<dbReference type="InterPro" id="IPR005147">
    <property type="entry name" value="tRNA_synthase_B5-dom"/>
</dbReference>
<dbReference type="GO" id="GO:0000287">
    <property type="term" value="F:magnesium ion binding"/>
    <property type="evidence" value="ECO:0007669"/>
    <property type="project" value="UniProtKB-UniRule"/>
</dbReference>
<gene>
    <name evidence="15" type="primary">pheT</name>
    <name evidence="20" type="ORF">RL74_12335</name>
</gene>
<dbReference type="RefSeq" id="WP_042730073.1">
    <property type="nucleotide sequence ID" value="NZ_JXNZ01000095.1"/>
</dbReference>
<dbReference type="EMBL" id="JXNZ01000095">
    <property type="protein sequence ID" value="KIQ59119.1"/>
    <property type="molecule type" value="Genomic_DNA"/>
</dbReference>
<dbReference type="InterPro" id="IPR002547">
    <property type="entry name" value="tRNA-bd_dom"/>
</dbReference>
<name>A0A0D0P9X7_PSEFL</name>
<feature type="binding site" evidence="15">
    <location>
        <position position="464"/>
    </location>
    <ligand>
        <name>Mg(2+)</name>
        <dbReference type="ChEBI" id="CHEBI:18420"/>
        <note>shared with alpha subunit</note>
    </ligand>
</feature>
<evidence type="ECO:0000256" key="8">
    <source>
        <dbReference type="ARBA" id="ARBA00022741"/>
    </source>
</evidence>
<feature type="domain" description="TRNA-binding" evidence="17">
    <location>
        <begin position="39"/>
        <end position="147"/>
    </location>
</feature>
<evidence type="ECO:0000256" key="2">
    <source>
        <dbReference type="ARBA" id="ARBA00008653"/>
    </source>
</evidence>
<dbReference type="SMART" id="SM00873">
    <property type="entry name" value="B3_4"/>
    <property type="match status" value="1"/>
</dbReference>
<keyword evidence="4 15" id="KW-0963">Cytoplasm</keyword>
<dbReference type="SUPFAM" id="SSF50249">
    <property type="entry name" value="Nucleic acid-binding proteins"/>
    <property type="match status" value="1"/>
</dbReference>
<comment type="subunit">
    <text evidence="3 15">Tetramer of two alpha and two beta subunits.</text>
</comment>
<dbReference type="SMART" id="SM00874">
    <property type="entry name" value="B5"/>
    <property type="match status" value="1"/>
</dbReference>
<feature type="domain" description="B5" evidence="19">
    <location>
        <begin position="400"/>
        <end position="476"/>
    </location>
</feature>
<dbReference type="Gene3D" id="3.30.930.10">
    <property type="entry name" value="Bira Bifunctional Protein, Domain 2"/>
    <property type="match status" value="1"/>
</dbReference>
<evidence type="ECO:0000256" key="15">
    <source>
        <dbReference type="HAMAP-Rule" id="MF_00283"/>
    </source>
</evidence>
<feature type="domain" description="FDX-ACB" evidence="18">
    <location>
        <begin position="698"/>
        <end position="791"/>
    </location>
</feature>
<evidence type="ECO:0000256" key="1">
    <source>
        <dbReference type="ARBA" id="ARBA00004496"/>
    </source>
</evidence>
<keyword evidence="7 15" id="KW-0479">Metal-binding</keyword>
<evidence type="ECO:0000256" key="11">
    <source>
        <dbReference type="ARBA" id="ARBA00022884"/>
    </source>
</evidence>
<dbReference type="CDD" id="cd00769">
    <property type="entry name" value="PheRS_beta_core"/>
    <property type="match status" value="1"/>
</dbReference>
<dbReference type="InterPro" id="IPR020825">
    <property type="entry name" value="Phe-tRNA_synthase-like_B3/B4"/>
</dbReference>
<dbReference type="Gene3D" id="3.30.56.10">
    <property type="match status" value="2"/>
</dbReference>
<dbReference type="SUPFAM" id="SSF55681">
    <property type="entry name" value="Class II aaRS and biotin synthetases"/>
    <property type="match status" value="1"/>
</dbReference>
<reference evidence="20 21" key="1">
    <citation type="submission" date="2015-01" db="EMBL/GenBank/DDBJ databases">
        <title>Draft Genome Sequence of the Biocontrol and Plant Growth-Promoting Rhizobacteria (PGPR) Pseudomonas fluorescens UM270.</title>
        <authorList>
            <person name="Hernandez-Salmeron J.E."/>
            <person name="Santoyo G."/>
            <person name="Moreno-Hagelsieb G."/>
            <person name="Hernandez-Leon R."/>
        </authorList>
    </citation>
    <scope>NUCLEOTIDE SEQUENCE [LARGE SCALE GENOMIC DNA]</scope>
    <source>
        <strain evidence="20 21">UM270</strain>
    </source>
</reference>
<dbReference type="InterPro" id="IPR005121">
    <property type="entry name" value="Fdx_antiC-bd"/>
</dbReference>
<comment type="catalytic activity">
    <reaction evidence="14 15">
        <text>tRNA(Phe) + L-phenylalanine + ATP = L-phenylalanyl-tRNA(Phe) + AMP + diphosphate + H(+)</text>
        <dbReference type="Rhea" id="RHEA:19413"/>
        <dbReference type="Rhea" id="RHEA-COMP:9668"/>
        <dbReference type="Rhea" id="RHEA-COMP:9699"/>
        <dbReference type="ChEBI" id="CHEBI:15378"/>
        <dbReference type="ChEBI" id="CHEBI:30616"/>
        <dbReference type="ChEBI" id="CHEBI:33019"/>
        <dbReference type="ChEBI" id="CHEBI:58095"/>
        <dbReference type="ChEBI" id="CHEBI:78442"/>
        <dbReference type="ChEBI" id="CHEBI:78531"/>
        <dbReference type="ChEBI" id="CHEBI:456215"/>
        <dbReference type="EC" id="6.1.1.20"/>
    </reaction>
</comment>
<dbReference type="GO" id="GO:0005524">
    <property type="term" value="F:ATP binding"/>
    <property type="evidence" value="ECO:0007669"/>
    <property type="project" value="UniProtKB-UniRule"/>
</dbReference>
<dbReference type="GO" id="GO:0006432">
    <property type="term" value="P:phenylalanyl-tRNA aminoacylation"/>
    <property type="evidence" value="ECO:0007669"/>
    <property type="project" value="UniProtKB-UniRule"/>
</dbReference>
<feature type="binding site" evidence="15">
    <location>
        <position position="463"/>
    </location>
    <ligand>
        <name>Mg(2+)</name>
        <dbReference type="ChEBI" id="CHEBI:18420"/>
        <note>shared with alpha subunit</note>
    </ligand>
</feature>
<dbReference type="InterPro" id="IPR004532">
    <property type="entry name" value="Phe-tRNA-ligase_IIc_bsu_bact"/>
</dbReference>
<dbReference type="InterPro" id="IPR045060">
    <property type="entry name" value="Phe-tRNA-ligase_IIc_bsu"/>
</dbReference>
<keyword evidence="10 15" id="KW-0460">Magnesium</keyword>
<keyword evidence="8 15" id="KW-0547">Nucleotide-binding</keyword>
<dbReference type="InterPro" id="IPR005146">
    <property type="entry name" value="B3/B4_tRNA-bd"/>
</dbReference>
<dbReference type="NCBIfam" id="NF045760">
    <property type="entry name" value="YtpR"/>
    <property type="match status" value="1"/>
</dbReference>
<dbReference type="GO" id="GO:0009328">
    <property type="term" value="C:phenylalanine-tRNA ligase complex"/>
    <property type="evidence" value="ECO:0007669"/>
    <property type="project" value="TreeGrafter"/>
</dbReference>
<dbReference type="SUPFAM" id="SSF46955">
    <property type="entry name" value="Putative DNA-binding domain"/>
    <property type="match status" value="1"/>
</dbReference>
<evidence type="ECO:0000256" key="12">
    <source>
        <dbReference type="ARBA" id="ARBA00022917"/>
    </source>
</evidence>
<keyword evidence="9 15" id="KW-0067">ATP-binding</keyword>
<protein>
    <recommendedName>
        <fullName evidence="15">Phenylalanine--tRNA ligase beta subunit</fullName>
        <ecNumber evidence="15">6.1.1.20</ecNumber>
    </recommendedName>
    <alternativeName>
        <fullName evidence="15">Phenylalanyl-tRNA synthetase beta subunit</fullName>
        <shortName evidence="15">PheRS</shortName>
    </alternativeName>
</protein>
<comment type="caution">
    <text evidence="20">The sequence shown here is derived from an EMBL/GenBank/DDBJ whole genome shotgun (WGS) entry which is preliminary data.</text>
</comment>
<dbReference type="PROSITE" id="PS51483">
    <property type="entry name" value="B5"/>
    <property type="match status" value="1"/>
</dbReference>
<proteinExistence type="inferred from homology"/>
<comment type="subcellular location">
    <subcellularLocation>
        <location evidence="1 15">Cytoplasm</location>
    </subcellularLocation>
</comment>
<dbReference type="AlphaFoldDB" id="A0A0D0P9X7"/>
<evidence type="ECO:0000256" key="13">
    <source>
        <dbReference type="ARBA" id="ARBA00023146"/>
    </source>
</evidence>
<evidence type="ECO:0000256" key="14">
    <source>
        <dbReference type="ARBA" id="ARBA00049255"/>
    </source>
</evidence>
<evidence type="ECO:0000259" key="19">
    <source>
        <dbReference type="PROSITE" id="PS51483"/>
    </source>
</evidence>
<dbReference type="SMART" id="SM00896">
    <property type="entry name" value="FDX-ACB"/>
    <property type="match status" value="1"/>
</dbReference>
<comment type="cofactor">
    <cofactor evidence="15">
        <name>Mg(2+)</name>
        <dbReference type="ChEBI" id="CHEBI:18420"/>
    </cofactor>
    <text evidence="15">Binds 2 magnesium ions per tetramer.</text>
</comment>
<dbReference type="PATRIC" id="fig|294.124.peg.2540"/>
<dbReference type="InterPro" id="IPR045864">
    <property type="entry name" value="aa-tRNA-synth_II/BPL/LPL"/>
</dbReference>
<keyword evidence="5 16" id="KW-0820">tRNA-binding</keyword>
<dbReference type="OrthoDB" id="9805455at2"/>
<evidence type="ECO:0000256" key="4">
    <source>
        <dbReference type="ARBA" id="ARBA00022490"/>
    </source>
</evidence>
<dbReference type="InterPro" id="IPR012340">
    <property type="entry name" value="NA-bd_OB-fold"/>
</dbReference>
<evidence type="ECO:0000256" key="16">
    <source>
        <dbReference type="PROSITE-ProRule" id="PRU00209"/>
    </source>
</evidence>
<dbReference type="PANTHER" id="PTHR10947:SF0">
    <property type="entry name" value="PHENYLALANINE--TRNA LIGASE BETA SUBUNIT"/>
    <property type="match status" value="1"/>
</dbReference>
<dbReference type="GO" id="GO:0000049">
    <property type="term" value="F:tRNA binding"/>
    <property type="evidence" value="ECO:0007669"/>
    <property type="project" value="UniProtKB-UniRule"/>
</dbReference>
<dbReference type="FunFam" id="3.30.56.10:FF:000002">
    <property type="entry name" value="Phenylalanine--tRNA ligase beta subunit"/>
    <property type="match status" value="1"/>
</dbReference>
<dbReference type="Proteomes" id="UP000032101">
    <property type="component" value="Unassembled WGS sequence"/>
</dbReference>
<dbReference type="Pfam" id="PF17759">
    <property type="entry name" value="tRNA_synthFbeta"/>
    <property type="match status" value="1"/>
</dbReference>
<feature type="binding site" evidence="15">
    <location>
        <position position="460"/>
    </location>
    <ligand>
        <name>Mg(2+)</name>
        <dbReference type="ChEBI" id="CHEBI:18420"/>
        <note>shared with alpha subunit</note>
    </ligand>
</feature>
<dbReference type="SUPFAM" id="SSF54991">
    <property type="entry name" value="Anticodon-binding domain of PheRS"/>
    <property type="match status" value="1"/>
</dbReference>
<dbReference type="Pfam" id="PF03147">
    <property type="entry name" value="FDX-ACB"/>
    <property type="match status" value="1"/>
</dbReference>
<evidence type="ECO:0000256" key="10">
    <source>
        <dbReference type="ARBA" id="ARBA00022842"/>
    </source>
</evidence>
<evidence type="ECO:0000256" key="6">
    <source>
        <dbReference type="ARBA" id="ARBA00022598"/>
    </source>
</evidence>
<dbReference type="Pfam" id="PF03483">
    <property type="entry name" value="B3_4"/>
    <property type="match status" value="1"/>
</dbReference>
<keyword evidence="13 15" id="KW-0030">Aminoacyl-tRNA synthetase</keyword>
<dbReference type="Pfam" id="PF03484">
    <property type="entry name" value="B5"/>
    <property type="match status" value="1"/>
</dbReference>
<dbReference type="Gene3D" id="3.30.70.380">
    <property type="entry name" value="Ferrodoxin-fold anticodon-binding domain"/>
    <property type="match status" value="1"/>
</dbReference>
<dbReference type="FunFam" id="2.40.50.140:FF:000045">
    <property type="entry name" value="Phenylalanine--tRNA ligase beta subunit"/>
    <property type="match status" value="1"/>
</dbReference>
<dbReference type="FunFam" id="3.30.70.380:FF:000001">
    <property type="entry name" value="Phenylalanine--tRNA ligase beta subunit"/>
    <property type="match status" value="1"/>
</dbReference>
<keyword evidence="6 15" id="KW-0436">Ligase</keyword>